<dbReference type="STRING" id="333140.AWW68_12810"/>
<evidence type="ECO:0000256" key="1">
    <source>
        <dbReference type="SAM" id="MobiDB-lite"/>
    </source>
</evidence>
<gene>
    <name evidence="3" type="ORF">AWW68_12810</name>
</gene>
<evidence type="ECO:0000259" key="2">
    <source>
        <dbReference type="Pfam" id="PF04480"/>
    </source>
</evidence>
<dbReference type="AlphaFoldDB" id="A0A150X4A7"/>
<evidence type="ECO:0000313" key="3">
    <source>
        <dbReference type="EMBL" id="KYG73565.1"/>
    </source>
</evidence>
<name>A0A150X4A7_9BACT</name>
<dbReference type="PANTHER" id="PTHR38590">
    <property type="entry name" value="BLL0828 PROTEIN"/>
    <property type="match status" value="1"/>
</dbReference>
<dbReference type="OrthoDB" id="9798754at2"/>
<organism evidence="3 4">
    <name type="scientific">Roseivirga spongicola</name>
    <dbReference type="NCBI Taxonomy" id="333140"/>
    <lineage>
        <taxon>Bacteria</taxon>
        <taxon>Pseudomonadati</taxon>
        <taxon>Bacteroidota</taxon>
        <taxon>Cytophagia</taxon>
        <taxon>Cytophagales</taxon>
        <taxon>Roseivirgaceae</taxon>
        <taxon>Roseivirga</taxon>
    </lineage>
</organism>
<reference evidence="3 4" key="1">
    <citation type="submission" date="2016-01" db="EMBL/GenBank/DDBJ databases">
        <title>Genome sequencing of Roseivirga spongicola UST030701-084.</title>
        <authorList>
            <person name="Selvaratnam C."/>
            <person name="Thevarajoo S."/>
            <person name="Goh K.M."/>
            <person name="Ee R."/>
            <person name="Chan K.-G."/>
            <person name="Chong C.S."/>
        </authorList>
    </citation>
    <scope>NUCLEOTIDE SEQUENCE [LARGE SCALE GENOMIC DNA]</scope>
    <source>
        <strain evidence="3 4">UST030701-084</strain>
    </source>
</reference>
<dbReference type="PANTHER" id="PTHR38590:SF1">
    <property type="entry name" value="BLL0828 PROTEIN"/>
    <property type="match status" value="1"/>
</dbReference>
<accession>A0A150X4A7</accession>
<dbReference type="Proteomes" id="UP000075606">
    <property type="component" value="Unassembled WGS sequence"/>
</dbReference>
<dbReference type="CDD" id="cd01038">
    <property type="entry name" value="Endonuclease_DUF559"/>
    <property type="match status" value="1"/>
</dbReference>
<keyword evidence="4" id="KW-1185">Reference proteome</keyword>
<dbReference type="Gene3D" id="3.40.960.10">
    <property type="entry name" value="VSR Endonuclease"/>
    <property type="match status" value="1"/>
</dbReference>
<dbReference type="SUPFAM" id="SSF52980">
    <property type="entry name" value="Restriction endonuclease-like"/>
    <property type="match status" value="1"/>
</dbReference>
<dbReference type="InterPro" id="IPR007569">
    <property type="entry name" value="DUF559"/>
</dbReference>
<feature type="region of interest" description="Disordered" evidence="1">
    <location>
        <begin position="120"/>
        <end position="140"/>
    </location>
</feature>
<proteinExistence type="predicted"/>
<dbReference type="RefSeq" id="WP_068222011.1">
    <property type="nucleotide sequence ID" value="NZ_LRPC01000028.1"/>
</dbReference>
<comment type="caution">
    <text evidence="3">The sequence shown here is derived from an EMBL/GenBank/DDBJ whole genome shotgun (WGS) entry which is preliminary data.</text>
</comment>
<dbReference type="EMBL" id="LRPC01000028">
    <property type="protein sequence ID" value="KYG73565.1"/>
    <property type="molecule type" value="Genomic_DNA"/>
</dbReference>
<feature type="domain" description="DUF559" evidence="2">
    <location>
        <begin position="7"/>
        <end position="110"/>
    </location>
</feature>
<dbReference type="InterPro" id="IPR047216">
    <property type="entry name" value="Endonuclease_DUF559_bact"/>
</dbReference>
<sequence length="140" mass="16615">MTTYNKHLKHNARKLRNESTPGEAILWKYVLRAKGFYGLQFNRQFIIENYIVDFVCRELKLIIELDGKYHDHIVEEDEIRDYRLKELGYQVIRIPEKLVIEDVNAVYHYLKEFVPEGIKGRQGNSQSPEPLPLLRKPMGK</sequence>
<protein>
    <recommendedName>
        <fullName evidence="2">DUF559 domain-containing protein</fullName>
    </recommendedName>
</protein>
<evidence type="ECO:0000313" key="4">
    <source>
        <dbReference type="Proteomes" id="UP000075606"/>
    </source>
</evidence>
<dbReference type="InterPro" id="IPR011335">
    <property type="entry name" value="Restrct_endonuc-II-like"/>
</dbReference>
<dbReference type="Pfam" id="PF04480">
    <property type="entry name" value="DUF559"/>
    <property type="match status" value="1"/>
</dbReference>